<dbReference type="PANTHER" id="PTHR13904:SF0">
    <property type="entry name" value="U4_U6 SMALL NUCLEAR RIBONUCLEOPROTEIN PRP31"/>
    <property type="match status" value="1"/>
</dbReference>
<dbReference type="GO" id="GO:0071011">
    <property type="term" value="C:precatalytic spliceosome"/>
    <property type="evidence" value="ECO:0007669"/>
    <property type="project" value="TreeGrafter"/>
</dbReference>
<dbReference type="InterPro" id="IPR036070">
    <property type="entry name" value="Nop_dom_sf"/>
</dbReference>
<dbReference type="GO" id="GO:0005687">
    <property type="term" value="C:U4 snRNP"/>
    <property type="evidence" value="ECO:0007669"/>
    <property type="project" value="TreeGrafter"/>
</dbReference>
<dbReference type="InterPro" id="IPR027105">
    <property type="entry name" value="Prp31"/>
</dbReference>
<dbReference type="Pfam" id="PF01798">
    <property type="entry name" value="Nop"/>
    <property type="match status" value="1"/>
</dbReference>
<dbReference type="EMBL" id="JACSDY010000015">
    <property type="protein sequence ID" value="KAF7406594.1"/>
    <property type="molecule type" value="Genomic_DNA"/>
</dbReference>
<organism evidence="2 3">
    <name type="scientific">Vespula pensylvanica</name>
    <name type="common">Western yellow jacket</name>
    <name type="synonym">Wasp</name>
    <dbReference type="NCBI Taxonomy" id="30213"/>
    <lineage>
        <taxon>Eukaryota</taxon>
        <taxon>Metazoa</taxon>
        <taxon>Ecdysozoa</taxon>
        <taxon>Arthropoda</taxon>
        <taxon>Hexapoda</taxon>
        <taxon>Insecta</taxon>
        <taxon>Pterygota</taxon>
        <taxon>Neoptera</taxon>
        <taxon>Endopterygota</taxon>
        <taxon>Hymenoptera</taxon>
        <taxon>Apocrita</taxon>
        <taxon>Aculeata</taxon>
        <taxon>Vespoidea</taxon>
        <taxon>Vespidae</taxon>
        <taxon>Vespinae</taxon>
        <taxon>Vespula</taxon>
    </lineage>
</organism>
<proteinExistence type="predicted"/>
<dbReference type="GO" id="GO:0000244">
    <property type="term" value="P:spliceosomal tri-snRNP complex assembly"/>
    <property type="evidence" value="ECO:0007669"/>
    <property type="project" value="InterPro"/>
</dbReference>
<keyword evidence="3" id="KW-1185">Reference proteome</keyword>
<dbReference type="GO" id="GO:0046540">
    <property type="term" value="C:U4/U6 x U5 tri-snRNP complex"/>
    <property type="evidence" value="ECO:0007669"/>
    <property type="project" value="InterPro"/>
</dbReference>
<dbReference type="InterPro" id="IPR002687">
    <property type="entry name" value="Nop_dom"/>
</dbReference>
<accession>A0A834NFZ8</accession>
<sequence>MVAKIIDVPGGLAKMFKMPACNILLLGSQRRECFLYLYDSTKAACHESIEGHIGQLLHDEIEKKLDELQELPLVKLQQWGETISVVKRVSGMDTSIAFTPLQDLRIVNSQSAEKKVNEANAEYS</sequence>
<evidence type="ECO:0000259" key="1">
    <source>
        <dbReference type="Pfam" id="PF01798"/>
    </source>
</evidence>
<reference evidence="2" key="1">
    <citation type="journal article" date="2020" name="G3 (Bethesda)">
        <title>High-Quality Assemblies for Three Invasive Social Wasps from the &lt;i&gt;Vespula&lt;/i&gt; Genus.</title>
        <authorList>
            <person name="Harrop T.W.R."/>
            <person name="Guhlin J."/>
            <person name="McLaughlin G.M."/>
            <person name="Permina E."/>
            <person name="Stockwell P."/>
            <person name="Gilligan J."/>
            <person name="Le Lec M.F."/>
            <person name="Gruber M.A.M."/>
            <person name="Quinn O."/>
            <person name="Lovegrove M."/>
            <person name="Duncan E.J."/>
            <person name="Remnant E.J."/>
            <person name="Van Eeckhoven J."/>
            <person name="Graham B."/>
            <person name="Knapp R.A."/>
            <person name="Langford K.W."/>
            <person name="Kronenberg Z."/>
            <person name="Press M.O."/>
            <person name="Eacker S.M."/>
            <person name="Wilson-Rankin E.E."/>
            <person name="Purcell J."/>
            <person name="Lester P.J."/>
            <person name="Dearden P.K."/>
        </authorList>
    </citation>
    <scope>NUCLEOTIDE SEQUENCE</scope>
    <source>
        <strain evidence="2">Volc-1</strain>
    </source>
</reference>
<dbReference type="AlphaFoldDB" id="A0A834NFZ8"/>
<comment type="caution">
    <text evidence="2">The sequence shown here is derived from an EMBL/GenBank/DDBJ whole genome shotgun (WGS) entry which is preliminary data.</text>
</comment>
<dbReference type="PANTHER" id="PTHR13904">
    <property type="entry name" value="PRE-MRNA SPLICING FACTOR PRP31"/>
    <property type="match status" value="1"/>
</dbReference>
<evidence type="ECO:0000313" key="3">
    <source>
        <dbReference type="Proteomes" id="UP000600918"/>
    </source>
</evidence>
<dbReference type="SUPFAM" id="SSF89124">
    <property type="entry name" value="Nop domain"/>
    <property type="match status" value="1"/>
</dbReference>
<feature type="domain" description="Nop" evidence="1">
    <location>
        <begin position="3"/>
        <end position="30"/>
    </location>
</feature>
<protein>
    <recommendedName>
        <fullName evidence="1">Nop domain-containing protein</fullName>
    </recommendedName>
</protein>
<evidence type="ECO:0000313" key="2">
    <source>
        <dbReference type="EMBL" id="KAF7406594.1"/>
    </source>
</evidence>
<dbReference type="Proteomes" id="UP000600918">
    <property type="component" value="Unassembled WGS sequence"/>
</dbReference>
<gene>
    <name evidence="2" type="ORF">H0235_014250</name>
</gene>
<name>A0A834NFZ8_VESPE</name>